<gene>
    <name evidence="2" type="primary">comGF</name>
    <name evidence="2" type="ORF">ACFPQ3_00665</name>
</gene>
<keyword evidence="3" id="KW-1185">Reference proteome</keyword>
<feature type="transmembrane region" description="Helical" evidence="1">
    <location>
        <begin position="12"/>
        <end position="35"/>
    </location>
</feature>
<dbReference type="NCBIfam" id="NF041002">
    <property type="entry name" value="pilin_ComGF"/>
    <property type="match status" value="1"/>
</dbReference>
<sequence length="151" mass="17300">MEKRLFILRKIKLPAFTLLECLVSLLVIIGSVQVYQGLTQVLSSQVHYLSDKRQEEWLLFCQQLQAEFEGAKVIKLDNNKLYLSQRGQRLAFGQSKKGDFRKTNANGRGYQPMIFGLKSSAISQNGNLITINLTFEGELERSFIYAFEKES</sequence>
<evidence type="ECO:0000313" key="3">
    <source>
        <dbReference type="Proteomes" id="UP001596110"/>
    </source>
</evidence>
<name>A0ABW0UDZ9_9STRE</name>
<keyword evidence="1" id="KW-0812">Transmembrane</keyword>
<dbReference type="Proteomes" id="UP001596110">
    <property type="component" value="Unassembled WGS sequence"/>
</dbReference>
<dbReference type="RefSeq" id="WP_156806792.1">
    <property type="nucleotide sequence ID" value="NZ_JBHSOJ010000004.1"/>
</dbReference>
<dbReference type="Pfam" id="PF15980">
    <property type="entry name" value="ComGF"/>
    <property type="match status" value="1"/>
</dbReference>
<reference evidence="3" key="1">
    <citation type="journal article" date="2019" name="Int. J. Syst. Evol. Microbiol.">
        <title>The Global Catalogue of Microorganisms (GCM) 10K type strain sequencing project: providing services to taxonomists for standard genome sequencing and annotation.</title>
        <authorList>
            <consortium name="The Broad Institute Genomics Platform"/>
            <consortium name="The Broad Institute Genome Sequencing Center for Infectious Disease"/>
            <person name="Wu L."/>
            <person name="Ma J."/>
        </authorList>
    </citation>
    <scope>NUCLEOTIDE SEQUENCE [LARGE SCALE GENOMIC DNA]</scope>
    <source>
        <strain evidence="3">DT43</strain>
    </source>
</reference>
<comment type="caution">
    <text evidence="2">The sequence shown here is derived from an EMBL/GenBank/DDBJ whole genome shotgun (WGS) entry which is preliminary data.</text>
</comment>
<dbReference type="PIRSF" id="PIRSF031611">
    <property type="entry name" value="Competence_ComGF"/>
    <property type="match status" value="1"/>
</dbReference>
<protein>
    <submittedName>
        <fullName evidence="2">Competence type IV pilus minor pilin ComGF</fullName>
    </submittedName>
</protein>
<keyword evidence="1" id="KW-0472">Membrane</keyword>
<evidence type="ECO:0000256" key="1">
    <source>
        <dbReference type="SAM" id="Phobius"/>
    </source>
</evidence>
<proteinExistence type="predicted"/>
<keyword evidence="1" id="KW-1133">Transmembrane helix</keyword>
<accession>A0ABW0UDZ9</accession>
<dbReference type="EMBL" id="JBHSOJ010000004">
    <property type="protein sequence ID" value="MFC5630151.1"/>
    <property type="molecule type" value="Genomic_DNA"/>
</dbReference>
<evidence type="ECO:0000313" key="2">
    <source>
        <dbReference type="EMBL" id="MFC5630151.1"/>
    </source>
</evidence>
<dbReference type="InterPro" id="IPR016977">
    <property type="entry name" value="ComGF"/>
</dbReference>
<organism evidence="2 3">
    <name type="scientific">Streptococcus caledonicus</name>
    <dbReference type="NCBI Taxonomy" id="2614158"/>
    <lineage>
        <taxon>Bacteria</taxon>
        <taxon>Bacillati</taxon>
        <taxon>Bacillota</taxon>
        <taxon>Bacilli</taxon>
        <taxon>Lactobacillales</taxon>
        <taxon>Streptococcaceae</taxon>
        <taxon>Streptococcus</taxon>
    </lineage>
</organism>